<dbReference type="PANTHER" id="PTHR43300:SF7">
    <property type="entry name" value="UDP-N-ACETYLBACILLOSAMINE N-ACETYLTRANSFERASE"/>
    <property type="match status" value="1"/>
</dbReference>
<comment type="caution">
    <text evidence="4">The sequence shown here is derived from an EMBL/GenBank/DDBJ whole genome shotgun (WGS) entry which is preliminary data.</text>
</comment>
<evidence type="ECO:0000259" key="3">
    <source>
        <dbReference type="Pfam" id="PF17836"/>
    </source>
</evidence>
<dbReference type="NCBIfam" id="TIGR03570">
    <property type="entry name" value="NeuD_NnaD"/>
    <property type="match status" value="1"/>
</dbReference>
<dbReference type="SUPFAM" id="SSF51161">
    <property type="entry name" value="Trimeric LpxA-like enzymes"/>
    <property type="match status" value="1"/>
</dbReference>
<comment type="similarity">
    <text evidence="1">Belongs to the transferase hexapeptide repeat family.</text>
</comment>
<dbReference type="InterPro" id="IPR020019">
    <property type="entry name" value="AcTrfase_PglD-like"/>
</dbReference>
<accession>A0A2H0LLF4</accession>
<dbReference type="Proteomes" id="UP000230859">
    <property type="component" value="Unassembled WGS sequence"/>
</dbReference>
<dbReference type="EMBL" id="PCVY01000072">
    <property type="protein sequence ID" value="PIQ85219.1"/>
    <property type="molecule type" value="Genomic_DNA"/>
</dbReference>
<dbReference type="InterPro" id="IPR011004">
    <property type="entry name" value="Trimer_LpxA-like_sf"/>
</dbReference>
<dbReference type="Gene3D" id="2.160.10.10">
    <property type="entry name" value="Hexapeptide repeat proteins"/>
    <property type="match status" value="1"/>
</dbReference>
<evidence type="ECO:0000313" key="4">
    <source>
        <dbReference type="EMBL" id="PIQ85219.1"/>
    </source>
</evidence>
<feature type="domain" description="PglD N-terminal" evidence="3">
    <location>
        <begin position="6"/>
        <end position="82"/>
    </location>
</feature>
<dbReference type="Pfam" id="PF17836">
    <property type="entry name" value="PglD_N"/>
    <property type="match status" value="1"/>
</dbReference>
<dbReference type="InterPro" id="IPR050179">
    <property type="entry name" value="Trans_hexapeptide_repeat"/>
</dbReference>
<evidence type="ECO:0000256" key="2">
    <source>
        <dbReference type="PIRSR" id="PIRSR620019-2"/>
    </source>
</evidence>
<dbReference type="InterPro" id="IPR041561">
    <property type="entry name" value="PglD_N"/>
</dbReference>
<organism evidence="4 5">
    <name type="scientific">Candidatus Abzuiibacterium crystallinum</name>
    <dbReference type="NCBI Taxonomy" id="1974748"/>
    <lineage>
        <taxon>Bacteria</taxon>
        <taxon>Pseudomonadati</taxon>
        <taxon>Candidatus Omnitrophota</taxon>
        <taxon>Candidatus Abzuiibacterium</taxon>
    </lineage>
</organism>
<evidence type="ECO:0000256" key="1">
    <source>
        <dbReference type="ARBA" id="ARBA00007274"/>
    </source>
</evidence>
<gene>
    <name evidence="4" type="ORF">COV74_09680</name>
</gene>
<feature type="binding site" evidence="2">
    <location>
        <position position="70"/>
    </location>
    <ligand>
        <name>substrate</name>
    </ligand>
</feature>
<evidence type="ECO:0000313" key="5">
    <source>
        <dbReference type="Proteomes" id="UP000230859"/>
    </source>
</evidence>
<feature type="binding site" evidence="2">
    <location>
        <position position="168"/>
    </location>
    <ligand>
        <name>acetyl-CoA</name>
        <dbReference type="ChEBI" id="CHEBI:57288"/>
    </ligand>
</feature>
<name>A0A2H0LLF4_9BACT</name>
<protein>
    <recommendedName>
        <fullName evidence="3">PglD N-terminal domain-containing protein</fullName>
    </recommendedName>
</protein>
<proteinExistence type="inferred from homology"/>
<sequence length="214" mass="23232">MAKQSIILIGGGDHALCVTELLRKTSAYEFVGYTDVKKSQLDLTYLGNDQDFLSQKLKTFKNTLFAMGIGSDIKLRALLFEKYQSIGCRFITFIHPSAQISQTAQIEEGSLIFPGVAVGPFVKLAKNVLLHDQTVVEHHSEIGAHSYLSPQTVIAGRCRLGQQTFCGIHTSVIENIQIAGQTCLGAGAVVVKDITEKGLTWVGVPAKALVKQNV</sequence>
<dbReference type="AlphaFoldDB" id="A0A2H0LLF4"/>
<dbReference type="PANTHER" id="PTHR43300">
    <property type="entry name" value="ACETYLTRANSFERASE"/>
    <property type="match status" value="1"/>
</dbReference>
<dbReference type="Gene3D" id="3.40.50.20">
    <property type="match status" value="1"/>
</dbReference>
<reference evidence="4 5" key="1">
    <citation type="submission" date="2017-09" db="EMBL/GenBank/DDBJ databases">
        <title>Depth-based differentiation of microbial function through sediment-hosted aquifers and enrichment of novel symbionts in the deep terrestrial subsurface.</title>
        <authorList>
            <person name="Probst A.J."/>
            <person name="Ladd B."/>
            <person name="Jarett J.K."/>
            <person name="Geller-Mcgrath D.E."/>
            <person name="Sieber C.M."/>
            <person name="Emerson J.B."/>
            <person name="Anantharaman K."/>
            <person name="Thomas B.C."/>
            <person name="Malmstrom R."/>
            <person name="Stieglmeier M."/>
            <person name="Klingl A."/>
            <person name="Woyke T."/>
            <person name="Ryan C.M."/>
            <person name="Banfield J.F."/>
        </authorList>
    </citation>
    <scope>NUCLEOTIDE SEQUENCE [LARGE SCALE GENOMIC DNA]</scope>
    <source>
        <strain evidence="4">CG11_big_fil_rev_8_21_14_0_20_45_26</strain>
    </source>
</reference>
<dbReference type="CDD" id="cd03360">
    <property type="entry name" value="LbH_AT_putative"/>
    <property type="match status" value="1"/>
</dbReference>